<reference evidence="2 3" key="1">
    <citation type="journal article" date="2023" name="Plants (Basel)">
        <title>Bridging the Gap: Combining Genomics and Transcriptomics Approaches to Understand Stylosanthes scabra, an Orphan Legume from the Brazilian Caatinga.</title>
        <authorList>
            <person name="Ferreira-Neto J.R.C."/>
            <person name="da Silva M.D."/>
            <person name="Binneck E."/>
            <person name="de Melo N.F."/>
            <person name="da Silva R.H."/>
            <person name="de Melo A.L.T.M."/>
            <person name="Pandolfi V."/>
            <person name="Bustamante F.O."/>
            <person name="Brasileiro-Vidal A.C."/>
            <person name="Benko-Iseppon A.M."/>
        </authorList>
    </citation>
    <scope>NUCLEOTIDE SEQUENCE [LARGE SCALE GENOMIC DNA]</scope>
    <source>
        <tissue evidence="2">Leaves</tissue>
    </source>
</reference>
<dbReference type="EMBL" id="JASCZI010060632">
    <property type="protein sequence ID" value="MED6134803.1"/>
    <property type="molecule type" value="Genomic_DNA"/>
</dbReference>
<evidence type="ECO:0000256" key="1">
    <source>
        <dbReference type="SAM" id="MobiDB-lite"/>
    </source>
</evidence>
<keyword evidence="3" id="KW-1185">Reference proteome</keyword>
<organism evidence="2 3">
    <name type="scientific">Stylosanthes scabra</name>
    <dbReference type="NCBI Taxonomy" id="79078"/>
    <lineage>
        <taxon>Eukaryota</taxon>
        <taxon>Viridiplantae</taxon>
        <taxon>Streptophyta</taxon>
        <taxon>Embryophyta</taxon>
        <taxon>Tracheophyta</taxon>
        <taxon>Spermatophyta</taxon>
        <taxon>Magnoliopsida</taxon>
        <taxon>eudicotyledons</taxon>
        <taxon>Gunneridae</taxon>
        <taxon>Pentapetalae</taxon>
        <taxon>rosids</taxon>
        <taxon>fabids</taxon>
        <taxon>Fabales</taxon>
        <taxon>Fabaceae</taxon>
        <taxon>Papilionoideae</taxon>
        <taxon>50 kb inversion clade</taxon>
        <taxon>dalbergioids sensu lato</taxon>
        <taxon>Dalbergieae</taxon>
        <taxon>Pterocarpus clade</taxon>
        <taxon>Stylosanthes</taxon>
    </lineage>
</organism>
<gene>
    <name evidence="2" type="ORF">PIB30_040327</name>
</gene>
<comment type="caution">
    <text evidence="2">The sequence shown here is derived from an EMBL/GenBank/DDBJ whole genome shotgun (WGS) entry which is preliminary data.</text>
</comment>
<evidence type="ECO:0000313" key="3">
    <source>
        <dbReference type="Proteomes" id="UP001341840"/>
    </source>
</evidence>
<accession>A0ABU6SFX6</accession>
<proteinExistence type="predicted"/>
<feature type="compositionally biased region" description="Basic and acidic residues" evidence="1">
    <location>
        <begin position="55"/>
        <end position="69"/>
    </location>
</feature>
<feature type="non-terminal residue" evidence="2">
    <location>
        <position position="69"/>
    </location>
</feature>
<name>A0ABU6SFX6_9FABA</name>
<dbReference type="Proteomes" id="UP001341840">
    <property type="component" value="Unassembled WGS sequence"/>
</dbReference>
<sequence>MVNPKEECKAVSVTIVEETPVKEEKVEAEPKASFIAPLPPPLLAEDVPSSPPPKLKSEEKSKPLSKFLE</sequence>
<protein>
    <submittedName>
        <fullName evidence="2">Uncharacterized protein</fullName>
    </submittedName>
</protein>
<feature type="region of interest" description="Disordered" evidence="1">
    <location>
        <begin position="22"/>
        <end position="69"/>
    </location>
</feature>
<evidence type="ECO:0000313" key="2">
    <source>
        <dbReference type="EMBL" id="MED6134803.1"/>
    </source>
</evidence>